<evidence type="ECO:0000256" key="4">
    <source>
        <dbReference type="ARBA" id="ARBA00022679"/>
    </source>
</evidence>
<dbReference type="GO" id="GO:0016791">
    <property type="term" value="F:phosphatase activity"/>
    <property type="evidence" value="ECO:0007669"/>
    <property type="project" value="TreeGrafter"/>
</dbReference>
<evidence type="ECO:0000256" key="2">
    <source>
        <dbReference type="ARBA" id="ARBA00022475"/>
    </source>
</evidence>
<evidence type="ECO:0000259" key="11">
    <source>
        <dbReference type="PROSITE" id="PS50885"/>
    </source>
</evidence>
<keyword evidence="6" id="KW-0418">Kinase</keyword>
<dbReference type="AlphaFoldDB" id="A0A849SF34"/>
<gene>
    <name evidence="12" type="ORF">HOP12_09285</name>
</gene>
<dbReference type="CDD" id="cd16936">
    <property type="entry name" value="HATPase_RsbW-like"/>
    <property type="match status" value="1"/>
</dbReference>
<organism evidence="12 13">
    <name type="scientific">Eiseniibacteriota bacterium</name>
    <dbReference type="NCBI Taxonomy" id="2212470"/>
    <lineage>
        <taxon>Bacteria</taxon>
        <taxon>Candidatus Eiseniibacteriota</taxon>
    </lineage>
</organism>
<dbReference type="PROSITE" id="PS50885">
    <property type="entry name" value="HAMP"/>
    <property type="match status" value="1"/>
</dbReference>
<dbReference type="Gene3D" id="3.30.450.20">
    <property type="entry name" value="PAS domain"/>
    <property type="match status" value="1"/>
</dbReference>
<evidence type="ECO:0000313" key="13">
    <source>
        <dbReference type="Proteomes" id="UP000580839"/>
    </source>
</evidence>
<name>A0A849SF34_UNCEI</name>
<dbReference type="InterPro" id="IPR036457">
    <property type="entry name" value="PPM-type-like_dom_sf"/>
</dbReference>
<dbReference type="PANTHER" id="PTHR43156">
    <property type="entry name" value="STAGE II SPORULATION PROTEIN E-RELATED"/>
    <property type="match status" value="1"/>
</dbReference>
<dbReference type="Gene3D" id="3.30.565.10">
    <property type="entry name" value="Histidine kinase-like ATPase, C-terminal domain"/>
    <property type="match status" value="1"/>
</dbReference>
<feature type="transmembrane region" description="Helical" evidence="10">
    <location>
        <begin position="171"/>
        <end position="190"/>
    </location>
</feature>
<dbReference type="PANTHER" id="PTHR43156:SF2">
    <property type="entry name" value="STAGE II SPORULATION PROTEIN E"/>
    <property type="match status" value="1"/>
</dbReference>
<dbReference type="SUPFAM" id="SSF55874">
    <property type="entry name" value="ATPase domain of HSP90 chaperone/DNA topoisomerase II/histidine kinase"/>
    <property type="match status" value="1"/>
</dbReference>
<evidence type="ECO:0000256" key="1">
    <source>
        <dbReference type="ARBA" id="ARBA00004651"/>
    </source>
</evidence>
<dbReference type="SUPFAM" id="SSF158472">
    <property type="entry name" value="HAMP domain-like"/>
    <property type="match status" value="1"/>
</dbReference>
<dbReference type="SUPFAM" id="SSF81606">
    <property type="entry name" value="PP2C-like"/>
    <property type="match status" value="1"/>
</dbReference>
<dbReference type="Pfam" id="PF00672">
    <property type="entry name" value="HAMP"/>
    <property type="match status" value="1"/>
</dbReference>
<dbReference type="Gene3D" id="3.60.40.10">
    <property type="entry name" value="PPM-type phosphatase domain"/>
    <property type="match status" value="1"/>
</dbReference>
<dbReference type="Pfam" id="PF07228">
    <property type="entry name" value="SpoIIE"/>
    <property type="match status" value="1"/>
</dbReference>
<dbReference type="CDD" id="cd06225">
    <property type="entry name" value="HAMP"/>
    <property type="match status" value="1"/>
</dbReference>
<evidence type="ECO:0000256" key="3">
    <source>
        <dbReference type="ARBA" id="ARBA00022553"/>
    </source>
</evidence>
<evidence type="ECO:0000256" key="10">
    <source>
        <dbReference type="SAM" id="Phobius"/>
    </source>
</evidence>
<keyword evidence="2" id="KW-1003">Cell membrane</keyword>
<feature type="transmembrane region" description="Helical" evidence="10">
    <location>
        <begin position="6"/>
        <end position="26"/>
    </location>
</feature>
<dbReference type="Proteomes" id="UP000580839">
    <property type="component" value="Unassembled WGS sequence"/>
</dbReference>
<dbReference type="InterPro" id="IPR003660">
    <property type="entry name" value="HAMP_dom"/>
</dbReference>
<evidence type="ECO:0000256" key="5">
    <source>
        <dbReference type="ARBA" id="ARBA00022692"/>
    </source>
</evidence>
<reference evidence="12 13" key="1">
    <citation type="submission" date="2020-04" db="EMBL/GenBank/DDBJ databases">
        <title>Metagenomic profiling of ammonia- and methane-oxidizing microorganisms in a Dutch drinking water treatment plant.</title>
        <authorList>
            <person name="Poghosyan L."/>
            <person name="Leucker S."/>
        </authorList>
    </citation>
    <scope>NUCLEOTIDE SEQUENCE [LARGE SCALE GENOMIC DNA]</scope>
    <source>
        <strain evidence="12">S-RSF-IL-03</strain>
    </source>
</reference>
<dbReference type="InterPro" id="IPR001932">
    <property type="entry name" value="PPM-type_phosphatase-like_dom"/>
</dbReference>
<dbReference type="InterPro" id="IPR029151">
    <property type="entry name" value="Sensor-like_sf"/>
</dbReference>
<keyword evidence="8 10" id="KW-1133">Transmembrane helix</keyword>
<evidence type="ECO:0000256" key="8">
    <source>
        <dbReference type="ARBA" id="ARBA00022989"/>
    </source>
</evidence>
<keyword evidence="5 10" id="KW-0812">Transmembrane</keyword>
<dbReference type="Gene3D" id="1.10.8.500">
    <property type="entry name" value="HAMP domain in histidine kinase"/>
    <property type="match status" value="1"/>
</dbReference>
<accession>A0A849SF34</accession>
<comment type="subcellular location">
    <subcellularLocation>
        <location evidence="1">Cell membrane</location>
        <topology evidence="1">Multi-pass membrane protein</topology>
    </subcellularLocation>
</comment>
<dbReference type="Pfam" id="PF17203">
    <property type="entry name" value="sCache_3_2"/>
    <property type="match status" value="1"/>
</dbReference>
<dbReference type="GO" id="GO:0007165">
    <property type="term" value="P:signal transduction"/>
    <property type="evidence" value="ECO:0007669"/>
    <property type="project" value="InterPro"/>
</dbReference>
<keyword evidence="4" id="KW-0808">Transferase</keyword>
<dbReference type="SMART" id="SM00331">
    <property type="entry name" value="PP2C_SIG"/>
    <property type="match status" value="1"/>
</dbReference>
<protein>
    <submittedName>
        <fullName evidence="12">SpoIIE family protein phosphatase</fullName>
    </submittedName>
</protein>
<feature type="domain" description="HAMP" evidence="11">
    <location>
        <begin position="190"/>
        <end position="242"/>
    </location>
</feature>
<keyword evidence="3" id="KW-0597">Phosphoprotein</keyword>
<keyword evidence="9 10" id="KW-0472">Membrane</keyword>
<dbReference type="GO" id="GO:0005886">
    <property type="term" value="C:plasma membrane"/>
    <property type="evidence" value="ECO:0007669"/>
    <property type="project" value="UniProtKB-SubCell"/>
</dbReference>
<evidence type="ECO:0000313" key="12">
    <source>
        <dbReference type="EMBL" id="NOT34348.1"/>
    </source>
</evidence>
<comment type="caution">
    <text evidence="12">The sequence shown here is derived from an EMBL/GenBank/DDBJ whole genome shotgun (WGS) entry which is preliminary data.</text>
</comment>
<proteinExistence type="predicted"/>
<evidence type="ECO:0000256" key="9">
    <source>
        <dbReference type="ARBA" id="ARBA00023136"/>
    </source>
</evidence>
<dbReference type="EMBL" id="JABFRW010000112">
    <property type="protein sequence ID" value="NOT34348.1"/>
    <property type="molecule type" value="Genomic_DNA"/>
</dbReference>
<dbReference type="InterPro" id="IPR036890">
    <property type="entry name" value="HATPase_C_sf"/>
</dbReference>
<evidence type="ECO:0000256" key="6">
    <source>
        <dbReference type="ARBA" id="ARBA00022777"/>
    </source>
</evidence>
<dbReference type="SUPFAM" id="SSF103190">
    <property type="entry name" value="Sensory domain-like"/>
    <property type="match status" value="1"/>
</dbReference>
<evidence type="ECO:0000256" key="7">
    <source>
        <dbReference type="ARBA" id="ARBA00022801"/>
    </source>
</evidence>
<dbReference type="Pfam" id="PF13581">
    <property type="entry name" value="HATPase_c_2"/>
    <property type="match status" value="1"/>
</dbReference>
<sequence length="691" mass="74490">MSLRIVVPLVATVLLSGALIGSGFISERSSRRMLRRELETRLLVEARGLALTSSTALIDRFPELVLQPIVQDLLDGRDDLAFAAVLDHQGVVRGHPDSRRIGQGWKVPAGLHPIVGSVPLKDREQLLGDPRELIAVAPVRHASGQYLGTAIVVMRRGYLDAALEDARRRMLLLFAGVLAAAATLTVLLMSRMLHPIKALRDGLERIGRGELGTRIAVAGRGEISLLADTVNAMSESLREAQRETIERERLASELSLARRMQASLLPSTGREAGPFVLRGAHRAAAEVGGDYYDIVPMPDGRIALAMADVAGKGLAGCLHMSMLSALLHALRAAYDSPSRLLQTLEANLLRSLPRSSFVTMFFGVLDPATGRVVHASAGHLPTLVWRAASKSVEWHRSRAVPLGALRNGALAKMLTDESLTLGPGDLLLQLTDGFNEAVDAREEQFGLERVEAVVRSSASRGPDGVLAALLLAVDRWSPAGAPADDQTALVVWHSGASTPSTSAPPLKLVTTSPRATAPRAPLPDAREPALELLARAERDGSHLALGTPLAELDALRAWLARDVRLTGIDPERTRLIESAVYEACANIMEHGYAGRPAGRLDVYWLPSGNAEHVTKCCFVLRDDGDAFDPNTHAGADLGEPTVRRRGRGLGLEMIRRIVQKLEYHARTRAGNLTLLYFDPAAPIRRATEGTT</sequence>
<dbReference type="InterPro" id="IPR033463">
    <property type="entry name" value="sCache_3"/>
</dbReference>
<dbReference type="InterPro" id="IPR052016">
    <property type="entry name" value="Bact_Sigma-Reg"/>
</dbReference>
<dbReference type="SMART" id="SM00304">
    <property type="entry name" value="HAMP"/>
    <property type="match status" value="1"/>
</dbReference>
<keyword evidence="7" id="KW-0378">Hydrolase</keyword>
<dbReference type="GO" id="GO:0016301">
    <property type="term" value="F:kinase activity"/>
    <property type="evidence" value="ECO:0007669"/>
    <property type="project" value="UniProtKB-KW"/>
</dbReference>
<dbReference type="InterPro" id="IPR003594">
    <property type="entry name" value="HATPase_dom"/>
</dbReference>